<dbReference type="RefSeq" id="WP_092538966.1">
    <property type="nucleotide sequence ID" value="NZ_FNKQ01000005.1"/>
</dbReference>
<dbReference type="EMBL" id="FNKQ01000005">
    <property type="protein sequence ID" value="SDR07323.1"/>
    <property type="molecule type" value="Genomic_DNA"/>
</dbReference>
<dbReference type="EMBL" id="QQST01000003">
    <property type="protein sequence ID" value="RDI69887.1"/>
    <property type="molecule type" value="Genomic_DNA"/>
</dbReference>
<reference evidence="4" key="2">
    <citation type="submission" date="2016-10" db="EMBL/GenBank/DDBJ databases">
        <authorList>
            <person name="Varghese N."/>
            <person name="Submissions S."/>
        </authorList>
    </citation>
    <scope>NUCLEOTIDE SEQUENCE [LARGE SCALE GENOMIC DNA]</scope>
    <source>
        <strain evidence="4">CGMCC 1.12397</strain>
    </source>
</reference>
<evidence type="ECO:0000259" key="1">
    <source>
        <dbReference type="Pfam" id="PF26451"/>
    </source>
</evidence>
<dbReference type="OrthoDB" id="269766at2157"/>
<dbReference type="Pfam" id="PF26451">
    <property type="entry name" value="DUF8130"/>
    <property type="match status" value="1"/>
</dbReference>
<evidence type="ECO:0000313" key="5">
    <source>
        <dbReference type="Proteomes" id="UP000255421"/>
    </source>
</evidence>
<accession>A0A1H1G2G2</accession>
<gene>
    <name evidence="2" type="ORF">DWB78_17205</name>
    <name evidence="3" type="ORF">SAMN05216278_3474</name>
</gene>
<evidence type="ECO:0000313" key="2">
    <source>
        <dbReference type="EMBL" id="RDI69887.1"/>
    </source>
</evidence>
<proteinExistence type="predicted"/>
<organism evidence="3 4">
    <name type="scientific">Halopelagius longus</name>
    <dbReference type="NCBI Taxonomy" id="1236180"/>
    <lineage>
        <taxon>Archaea</taxon>
        <taxon>Methanobacteriati</taxon>
        <taxon>Methanobacteriota</taxon>
        <taxon>Stenosarchaea group</taxon>
        <taxon>Halobacteria</taxon>
        <taxon>Halobacteriales</taxon>
        <taxon>Haloferacaceae</taxon>
    </lineage>
</organism>
<dbReference type="AlphaFoldDB" id="A0A1H1G2G2"/>
<dbReference type="Proteomes" id="UP000199289">
    <property type="component" value="Unassembled WGS sequence"/>
</dbReference>
<protein>
    <recommendedName>
        <fullName evidence="1">DUF8130 domain-containing protein</fullName>
    </recommendedName>
</protein>
<evidence type="ECO:0000313" key="3">
    <source>
        <dbReference type="EMBL" id="SDR07323.1"/>
    </source>
</evidence>
<sequence length="193" mass="20773">MKRRAVLATGALSLVGLAGCLGDTEYRVTDATVESSPGPLALSVRITTPGAVIEHPADLELTLTNQGERPVQIRSYGVWPFGALSLTTSSTSDENRLDVHLYSPAYEESDSVEVGPGRASMRVDGEPLTRTLDAGASATTLYHLYGDDLSRPGTYYVVQTFDGNESEYSTGNEWTTFDPRVAVTIEEVSQLPL</sequence>
<evidence type="ECO:0000313" key="4">
    <source>
        <dbReference type="Proteomes" id="UP000199289"/>
    </source>
</evidence>
<reference evidence="3" key="1">
    <citation type="submission" date="2016-10" db="EMBL/GenBank/DDBJ databases">
        <authorList>
            <person name="de Groot N.N."/>
        </authorList>
    </citation>
    <scope>NUCLEOTIDE SEQUENCE [LARGE SCALE GENOMIC DNA]</scope>
    <source>
        <strain evidence="3">CGMCC 1.12397</strain>
    </source>
</reference>
<reference evidence="2 5" key="3">
    <citation type="submission" date="2018-07" db="EMBL/GenBank/DDBJ databases">
        <title>Genome sequence of extremly halophilic archaeon Halopelagius longus strain BC12-B1.</title>
        <authorList>
            <person name="Zhang X."/>
        </authorList>
    </citation>
    <scope>NUCLEOTIDE SEQUENCE [LARGE SCALE GENOMIC DNA]</scope>
    <source>
        <strain evidence="2 5">BC12-B1</strain>
    </source>
</reference>
<dbReference type="Proteomes" id="UP000255421">
    <property type="component" value="Unassembled WGS sequence"/>
</dbReference>
<feature type="domain" description="DUF8130" evidence="1">
    <location>
        <begin position="1"/>
        <end position="192"/>
    </location>
</feature>
<dbReference type="PROSITE" id="PS51257">
    <property type="entry name" value="PROKAR_LIPOPROTEIN"/>
    <property type="match status" value="1"/>
</dbReference>
<name>A0A1H1G2G2_9EURY</name>
<dbReference type="InterPro" id="IPR058443">
    <property type="entry name" value="DUF8130"/>
</dbReference>
<keyword evidence="5" id="KW-1185">Reference proteome</keyword>